<reference evidence="1" key="2">
    <citation type="submission" date="2021-04" db="EMBL/GenBank/DDBJ databases">
        <authorList>
            <person name="Gilroy R."/>
        </authorList>
    </citation>
    <scope>NUCLEOTIDE SEQUENCE</scope>
    <source>
        <strain evidence="1">ChiSjej1B19-5720</strain>
    </source>
</reference>
<proteinExistence type="predicted"/>
<evidence type="ECO:0000313" key="1">
    <source>
        <dbReference type="EMBL" id="HJB30145.1"/>
    </source>
</evidence>
<dbReference type="Proteomes" id="UP000823842">
    <property type="component" value="Unassembled WGS sequence"/>
</dbReference>
<name>A0A9D2LV02_9FIRM</name>
<sequence length="62" mass="7054">VFDSFHVQRLPQPKTPYPVCASGAPLPSRGFVWIHLVKDFCENSHLSVAGFVIGEKMVWKWI</sequence>
<gene>
    <name evidence="1" type="ORF">IAA06_15335</name>
</gene>
<feature type="non-terminal residue" evidence="1">
    <location>
        <position position="1"/>
    </location>
</feature>
<reference evidence="1" key="1">
    <citation type="journal article" date="2021" name="PeerJ">
        <title>Extensive microbial diversity within the chicken gut microbiome revealed by metagenomics and culture.</title>
        <authorList>
            <person name="Gilroy R."/>
            <person name="Ravi A."/>
            <person name="Getino M."/>
            <person name="Pursley I."/>
            <person name="Horton D.L."/>
            <person name="Alikhan N.F."/>
            <person name="Baker D."/>
            <person name="Gharbi K."/>
            <person name="Hall N."/>
            <person name="Watson M."/>
            <person name="Adriaenssens E.M."/>
            <person name="Foster-Nyarko E."/>
            <person name="Jarju S."/>
            <person name="Secka A."/>
            <person name="Antonio M."/>
            <person name="Oren A."/>
            <person name="Chaudhuri R.R."/>
            <person name="La Ragione R."/>
            <person name="Hildebrand F."/>
            <person name="Pallen M.J."/>
        </authorList>
    </citation>
    <scope>NUCLEOTIDE SEQUENCE</scope>
    <source>
        <strain evidence="1">ChiSjej1B19-5720</strain>
    </source>
</reference>
<dbReference type="AlphaFoldDB" id="A0A9D2LV02"/>
<organism evidence="1 2">
    <name type="scientific">Candidatus Blautia faecavium</name>
    <dbReference type="NCBI Taxonomy" id="2838487"/>
    <lineage>
        <taxon>Bacteria</taxon>
        <taxon>Bacillati</taxon>
        <taxon>Bacillota</taxon>
        <taxon>Clostridia</taxon>
        <taxon>Lachnospirales</taxon>
        <taxon>Lachnospiraceae</taxon>
        <taxon>Blautia</taxon>
    </lineage>
</organism>
<accession>A0A9D2LV02</accession>
<evidence type="ECO:0000313" key="2">
    <source>
        <dbReference type="Proteomes" id="UP000823842"/>
    </source>
</evidence>
<comment type="caution">
    <text evidence="1">The sequence shown here is derived from an EMBL/GenBank/DDBJ whole genome shotgun (WGS) entry which is preliminary data.</text>
</comment>
<dbReference type="EMBL" id="DWYZ01000293">
    <property type="protein sequence ID" value="HJB30145.1"/>
    <property type="molecule type" value="Genomic_DNA"/>
</dbReference>
<protein>
    <submittedName>
        <fullName evidence="1">Uncharacterized protein</fullName>
    </submittedName>
</protein>